<proteinExistence type="predicted"/>
<evidence type="ECO:0000313" key="2">
    <source>
        <dbReference type="Proteomes" id="UP000714275"/>
    </source>
</evidence>
<evidence type="ECO:0000313" key="1">
    <source>
        <dbReference type="EMBL" id="KAG1770410.1"/>
    </source>
</evidence>
<accession>A0A9P6ZKR7</accession>
<sequence length="71" mass="8212">KINVFNSACSRFFVPSDISGIGGMRREYIHTCPIWRNEHPWYDCVFVNTNPGLDGMHQETWIFPDLADIPV</sequence>
<gene>
    <name evidence="1" type="ORF">EV702DRAFT_978088</name>
</gene>
<dbReference type="OrthoDB" id="2679880at2759"/>
<feature type="non-terminal residue" evidence="1">
    <location>
        <position position="1"/>
    </location>
</feature>
<protein>
    <submittedName>
        <fullName evidence="1">Uncharacterized protein</fullName>
    </submittedName>
</protein>
<organism evidence="1 2">
    <name type="scientific">Suillus placidus</name>
    <dbReference type="NCBI Taxonomy" id="48579"/>
    <lineage>
        <taxon>Eukaryota</taxon>
        <taxon>Fungi</taxon>
        <taxon>Dikarya</taxon>
        <taxon>Basidiomycota</taxon>
        <taxon>Agaricomycotina</taxon>
        <taxon>Agaricomycetes</taxon>
        <taxon>Agaricomycetidae</taxon>
        <taxon>Boletales</taxon>
        <taxon>Suillineae</taxon>
        <taxon>Suillaceae</taxon>
        <taxon>Suillus</taxon>
    </lineage>
</organism>
<dbReference type="AlphaFoldDB" id="A0A9P6ZKR7"/>
<name>A0A9P6ZKR7_9AGAM</name>
<dbReference type="Proteomes" id="UP000714275">
    <property type="component" value="Unassembled WGS sequence"/>
</dbReference>
<comment type="caution">
    <text evidence="1">The sequence shown here is derived from an EMBL/GenBank/DDBJ whole genome shotgun (WGS) entry which is preliminary data.</text>
</comment>
<dbReference type="EMBL" id="JABBWD010000065">
    <property type="protein sequence ID" value="KAG1770410.1"/>
    <property type="molecule type" value="Genomic_DNA"/>
</dbReference>
<reference evidence="1" key="1">
    <citation type="journal article" date="2020" name="New Phytol.">
        <title>Comparative genomics reveals dynamic genome evolution in host specialist ectomycorrhizal fungi.</title>
        <authorList>
            <person name="Lofgren L.A."/>
            <person name="Nguyen N.H."/>
            <person name="Vilgalys R."/>
            <person name="Ruytinx J."/>
            <person name="Liao H.L."/>
            <person name="Branco S."/>
            <person name="Kuo A."/>
            <person name="LaButti K."/>
            <person name="Lipzen A."/>
            <person name="Andreopoulos W."/>
            <person name="Pangilinan J."/>
            <person name="Riley R."/>
            <person name="Hundley H."/>
            <person name="Na H."/>
            <person name="Barry K."/>
            <person name="Grigoriev I.V."/>
            <person name="Stajich J.E."/>
            <person name="Kennedy P.G."/>
        </authorList>
    </citation>
    <scope>NUCLEOTIDE SEQUENCE</scope>
    <source>
        <strain evidence="1">DOB743</strain>
    </source>
</reference>
<keyword evidence="2" id="KW-1185">Reference proteome</keyword>